<dbReference type="Proteomes" id="UP001204772">
    <property type="component" value="Unassembled WGS sequence"/>
</dbReference>
<dbReference type="RefSeq" id="WP_253532397.1">
    <property type="nucleotide sequence ID" value="NZ_JAMZEL010000015.1"/>
</dbReference>
<organism evidence="2 3">
    <name type="scientific">Runella salmonicolor</name>
    <dbReference type="NCBI Taxonomy" id="2950278"/>
    <lineage>
        <taxon>Bacteria</taxon>
        <taxon>Pseudomonadati</taxon>
        <taxon>Bacteroidota</taxon>
        <taxon>Cytophagia</taxon>
        <taxon>Cytophagales</taxon>
        <taxon>Spirosomataceae</taxon>
        <taxon>Runella</taxon>
    </lineage>
</organism>
<reference evidence="2 3" key="1">
    <citation type="submission" date="2022-06" db="EMBL/GenBank/DDBJ databases">
        <title>Runella sp. S5 genome sequencing.</title>
        <authorList>
            <person name="Park S."/>
        </authorList>
    </citation>
    <scope>NUCLEOTIDE SEQUENCE [LARGE SCALE GENOMIC DNA]</scope>
    <source>
        <strain evidence="2 3">S5</strain>
    </source>
</reference>
<name>A0ABT1FYQ5_9BACT</name>
<accession>A0ABT1FYQ5</accession>
<evidence type="ECO:0000259" key="1">
    <source>
        <dbReference type="PROSITE" id="PS51352"/>
    </source>
</evidence>
<dbReference type="EMBL" id="JAMZEL010000015">
    <property type="protein sequence ID" value="MCP1385833.1"/>
    <property type="molecule type" value="Genomic_DNA"/>
</dbReference>
<dbReference type="Gene3D" id="3.40.30.10">
    <property type="entry name" value="Glutaredoxin"/>
    <property type="match status" value="1"/>
</dbReference>
<dbReference type="InterPro" id="IPR047262">
    <property type="entry name" value="PRX-like1"/>
</dbReference>
<dbReference type="InterPro" id="IPR013766">
    <property type="entry name" value="Thioredoxin_domain"/>
</dbReference>
<dbReference type="Pfam" id="PF00578">
    <property type="entry name" value="AhpC-TSA"/>
    <property type="match status" value="1"/>
</dbReference>
<keyword evidence="3" id="KW-1185">Reference proteome</keyword>
<dbReference type="PROSITE" id="PS51352">
    <property type="entry name" value="THIOREDOXIN_2"/>
    <property type="match status" value="1"/>
</dbReference>
<gene>
    <name evidence="2" type="ORF">NCI00_25565</name>
</gene>
<dbReference type="InterPro" id="IPR036249">
    <property type="entry name" value="Thioredoxin-like_sf"/>
</dbReference>
<protein>
    <submittedName>
        <fullName evidence="2">Thioredoxin family protein</fullName>
    </submittedName>
</protein>
<dbReference type="PANTHER" id="PTHR43640:SF1">
    <property type="entry name" value="THIOREDOXIN-DEPENDENT PEROXIREDOXIN"/>
    <property type="match status" value="1"/>
</dbReference>
<feature type="domain" description="Thioredoxin" evidence="1">
    <location>
        <begin position="27"/>
        <end position="184"/>
    </location>
</feature>
<dbReference type="PANTHER" id="PTHR43640">
    <property type="entry name" value="OS07G0260300 PROTEIN"/>
    <property type="match status" value="1"/>
</dbReference>
<proteinExistence type="predicted"/>
<dbReference type="InterPro" id="IPR000866">
    <property type="entry name" value="AhpC/TSA"/>
</dbReference>
<dbReference type="SUPFAM" id="SSF52833">
    <property type="entry name" value="Thioredoxin-like"/>
    <property type="match status" value="1"/>
</dbReference>
<evidence type="ECO:0000313" key="3">
    <source>
        <dbReference type="Proteomes" id="UP001204772"/>
    </source>
</evidence>
<evidence type="ECO:0000313" key="2">
    <source>
        <dbReference type="EMBL" id="MCP1385833.1"/>
    </source>
</evidence>
<dbReference type="CDD" id="cd02969">
    <property type="entry name" value="PRX_like1"/>
    <property type="match status" value="1"/>
</dbReference>
<sequence length="205" mass="22225">MKQSVFAFVMAATLFTTIGFIQPKAGYQVGDKVMNFNLKNVDGKTVSLDGNSSVKGYIVVFTCNTCPVAQAYEDRIIALDKKYASEGYPVIAINANDAALSSGDSFEEMKKRAARKSYGFAYLTDETQEVAKTYGARNTPTVFVVKRSGNDFILAYTGAIDNNTQDATSATEKYVQNAVDALLKDKTVSVPTTKAIGCGIKWKKA</sequence>
<comment type="caution">
    <text evidence="2">The sequence shown here is derived from an EMBL/GenBank/DDBJ whole genome shotgun (WGS) entry which is preliminary data.</text>
</comment>